<feature type="binding site" evidence="17">
    <location>
        <position position="226"/>
    </location>
    <ligand>
        <name>chlorophyll a</name>
        <dbReference type="ChEBI" id="CHEBI:58416"/>
        <label>1</label>
    </ligand>
</feature>
<evidence type="ECO:0000256" key="13">
    <source>
        <dbReference type="ARBA" id="ARBA00022989"/>
    </source>
</evidence>
<evidence type="ECO:0000256" key="6">
    <source>
        <dbReference type="ARBA" id="ARBA00022531"/>
    </source>
</evidence>
<evidence type="ECO:0000256" key="3">
    <source>
        <dbReference type="ARBA" id="ARBA00004334"/>
    </source>
</evidence>
<keyword evidence="5 18" id="KW-0150">Chloroplast</keyword>
<keyword evidence="9" id="KW-0812">Transmembrane</keyword>
<dbReference type="EMBL" id="BLLF01005365">
    <property type="protein sequence ID" value="GFH31091.1"/>
    <property type="molecule type" value="Genomic_DNA"/>
</dbReference>
<keyword evidence="11" id="KW-0460">Magnesium</keyword>
<comment type="similarity">
    <text evidence="18">Belongs to the light-harvesting chlorophyll a/b-binding (LHC) protein family.</text>
</comment>
<keyword evidence="14 18" id="KW-0157">Chromophore</keyword>
<evidence type="ECO:0000256" key="2">
    <source>
        <dbReference type="ARBA" id="ARBA00004141"/>
    </source>
</evidence>
<feature type="non-terminal residue" evidence="19">
    <location>
        <position position="1"/>
    </location>
</feature>
<feature type="binding site" evidence="17">
    <location>
        <position position="121"/>
    </location>
    <ligand>
        <name>chlorophyll a</name>
        <dbReference type="ChEBI" id="CHEBI:58416"/>
        <label>1</label>
    </ligand>
</feature>
<feature type="binding site" evidence="17">
    <location>
        <position position="240"/>
    </location>
    <ligand>
        <name>chlorophyll a</name>
        <dbReference type="ChEBI" id="CHEBI:58416"/>
        <label>1</label>
    </ligand>
</feature>
<name>A0A6A0AFP4_HAELA</name>
<dbReference type="GO" id="GO:0009523">
    <property type="term" value="C:photosystem II"/>
    <property type="evidence" value="ECO:0007669"/>
    <property type="project" value="UniProtKB-KW"/>
</dbReference>
<keyword evidence="16" id="KW-0472">Membrane</keyword>
<comment type="caution">
    <text evidence="19">The sequence shown here is derived from an EMBL/GenBank/DDBJ whole genome shotgun (WGS) entry which is preliminary data.</text>
</comment>
<evidence type="ECO:0000256" key="14">
    <source>
        <dbReference type="ARBA" id="ARBA00022991"/>
    </source>
</evidence>
<keyword evidence="20" id="KW-1185">Reference proteome</keyword>
<dbReference type="SUPFAM" id="SSF103511">
    <property type="entry name" value="Chlorophyll a-b binding protein"/>
    <property type="match status" value="1"/>
</dbReference>
<evidence type="ECO:0000256" key="5">
    <source>
        <dbReference type="ARBA" id="ARBA00022528"/>
    </source>
</evidence>
<organism evidence="19 20">
    <name type="scientific">Haematococcus lacustris</name>
    <name type="common">Green alga</name>
    <name type="synonym">Haematococcus pluvialis</name>
    <dbReference type="NCBI Taxonomy" id="44745"/>
    <lineage>
        <taxon>Eukaryota</taxon>
        <taxon>Viridiplantae</taxon>
        <taxon>Chlorophyta</taxon>
        <taxon>core chlorophytes</taxon>
        <taxon>Chlorophyceae</taxon>
        <taxon>CS clade</taxon>
        <taxon>Chlamydomonadales</taxon>
        <taxon>Haematococcaceae</taxon>
        <taxon>Haematococcus</taxon>
    </lineage>
</organism>
<comment type="subcellular location">
    <subcellularLocation>
        <location evidence="2">Membrane</location>
        <topology evidence="2">Multi-pass membrane protein</topology>
    </subcellularLocation>
    <subcellularLocation>
        <location evidence="3 18">Plastid</location>
        <location evidence="3 18">Chloroplast thylakoid membrane</location>
    </subcellularLocation>
</comment>
<dbReference type="InterPro" id="IPR001344">
    <property type="entry name" value="Chloro_AB-bd_pln"/>
</dbReference>
<dbReference type="Proteomes" id="UP000485058">
    <property type="component" value="Unassembled WGS sequence"/>
</dbReference>
<evidence type="ECO:0000256" key="10">
    <source>
        <dbReference type="ARBA" id="ARBA00022723"/>
    </source>
</evidence>
<keyword evidence="4 17" id="KW-0148">Chlorophyll</keyword>
<evidence type="ECO:0000256" key="12">
    <source>
        <dbReference type="ARBA" id="ARBA00022946"/>
    </source>
</evidence>
<keyword evidence="7" id="KW-0597">Phosphoprotein</keyword>
<feature type="binding site" description="axial binding residue" evidence="17">
    <location>
        <position position="126"/>
    </location>
    <ligand>
        <name>chlorophyll b</name>
        <dbReference type="ChEBI" id="CHEBI:61721"/>
        <label>1</label>
    </ligand>
    <ligandPart>
        <name>Mg</name>
        <dbReference type="ChEBI" id="CHEBI:25107"/>
    </ligandPart>
</feature>
<dbReference type="GO" id="GO:0016168">
    <property type="term" value="F:chlorophyll binding"/>
    <property type="evidence" value="ECO:0007669"/>
    <property type="project" value="UniProtKB-KW"/>
</dbReference>
<feature type="binding site" evidence="17">
    <location>
        <position position="255"/>
    </location>
    <ligand>
        <name>chlorophyll a</name>
        <dbReference type="ChEBI" id="CHEBI:58416"/>
        <label>1</label>
    </ligand>
</feature>
<evidence type="ECO:0000256" key="15">
    <source>
        <dbReference type="ARBA" id="ARBA00023078"/>
    </source>
</evidence>
<dbReference type="FunFam" id="1.10.3460.10:FF:000004">
    <property type="entry name" value="Chlorophyll a-b binding protein, chloroplastic"/>
    <property type="match status" value="1"/>
</dbReference>
<comment type="function">
    <text evidence="1 18">The light-harvesting complex (LHC) functions as a light receptor, it captures and delivers excitation energy to photosystems with which it is closely associated.</text>
</comment>
<dbReference type="AlphaFoldDB" id="A0A6A0AFP4"/>
<keyword evidence="10" id="KW-0479">Metal-binding</keyword>
<keyword evidence="6 18" id="KW-0602">Photosynthesis</keyword>
<sequence>SVKYRDFLWHVCDEDERSCDSRFKSRVAYILAASTASTRPSVEMKLSTKAASSRAGACRVAGRKAPTVSQRAVKASAKAGNWLPGSETPAWLSEDIPGNYGFDPVGLGRDQETLMRFREAELIHCRWAMLGVAGCLAVELLGYGNWYDAPNWAITGGQPTWFGVPVPFDMPTLLGVEFLSFAIVEGLRNENQDGPRRLYPGGAFDPMGFSKDPKAFETNKLKEIKNGRLAMVAMLGFISQHSATGKGPIAALSEHLSNPWGANFATNGVSVPFV</sequence>
<keyword evidence="8 18" id="KW-0934">Plastid</keyword>
<keyword evidence="13" id="KW-1133">Transmembrane helix</keyword>
<accession>A0A6A0AFP4</accession>
<evidence type="ECO:0000256" key="8">
    <source>
        <dbReference type="ARBA" id="ARBA00022640"/>
    </source>
</evidence>
<gene>
    <name evidence="19" type="ORF">HaLaN_30060</name>
</gene>
<dbReference type="Pfam" id="PF00504">
    <property type="entry name" value="Chloroa_b-bind"/>
    <property type="match status" value="1"/>
</dbReference>
<feature type="binding site" evidence="17">
    <location>
        <position position="222"/>
    </location>
    <ligand>
        <name>chlorophyll a</name>
        <dbReference type="ChEBI" id="CHEBI:58416"/>
        <label>1</label>
    </ligand>
</feature>
<dbReference type="Gene3D" id="1.10.3460.10">
    <property type="entry name" value="Chlorophyll a/b binding protein domain"/>
    <property type="match status" value="1"/>
</dbReference>
<evidence type="ECO:0000256" key="4">
    <source>
        <dbReference type="ARBA" id="ARBA00022494"/>
    </source>
</evidence>
<evidence type="ECO:0000256" key="1">
    <source>
        <dbReference type="ARBA" id="ARBA00003803"/>
    </source>
</evidence>
<feature type="binding site" evidence="17">
    <location>
        <position position="223"/>
    </location>
    <ligand>
        <name>chlorophyll a</name>
        <dbReference type="ChEBI" id="CHEBI:58416"/>
        <label>1</label>
    </ligand>
</feature>
<evidence type="ECO:0000256" key="18">
    <source>
        <dbReference type="RuleBase" id="RU363080"/>
    </source>
</evidence>
<evidence type="ECO:0000256" key="9">
    <source>
        <dbReference type="ARBA" id="ARBA00022692"/>
    </source>
</evidence>
<feature type="binding site" evidence="17">
    <location>
        <position position="124"/>
    </location>
    <ligand>
        <name>chlorophyll a</name>
        <dbReference type="ChEBI" id="CHEBI:58416"/>
        <label>1</label>
    </ligand>
</feature>
<reference evidence="19 20" key="1">
    <citation type="submission" date="2020-02" db="EMBL/GenBank/DDBJ databases">
        <title>Draft genome sequence of Haematococcus lacustris strain NIES-144.</title>
        <authorList>
            <person name="Morimoto D."/>
            <person name="Nakagawa S."/>
            <person name="Yoshida T."/>
            <person name="Sawayama S."/>
        </authorList>
    </citation>
    <scope>NUCLEOTIDE SEQUENCE [LARGE SCALE GENOMIC DNA]</scope>
    <source>
        <strain evidence="19 20">NIES-144</strain>
    </source>
</reference>
<evidence type="ECO:0000256" key="17">
    <source>
        <dbReference type="PIRSR" id="PIRSR601344-1"/>
    </source>
</evidence>
<dbReference type="GO" id="GO:0046872">
    <property type="term" value="F:metal ion binding"/>
    <property type="evidence" value="ECO:0007669"/>
    <property type="project" value="UniProtKB-KW"/>
</dbReference>
<evidence type="ECO:0000256" key="16">
    <source>
        <dbReference type="ARBA" id="ARBA00023136"/>
    </source>
</evidence>
<keyword evidence="18" id="KW-0603">Photosystem I</keyword>
<keyword evidence="18" id="KW-0604">Photosystem II</keyword>
<dbReference type="PANTHER" id="PTHR21649">
    <property type="entry name" value="CHLOROPHYLL A/B BINDING PROTEIN"/>
    <property type="match status" value="1"/>
</dbReference>
<keyword evidence="12" id="KW-0809">Transit peptide</keyword>
<evidence type="ECO:0000256" key="11">
    <source>
        <dbReference type="ARBA" id="ARBA00022842"/>
    </source>
</evidence>
<evidence type="ECO:0000256" key="7">
    <source>
        <dbReference type="ARBA" id="ARBA00022553"/>
    </source>
</evidence>
<feature type="binding site" evidence="17">
    <location>
        <position position="228"/>
    </location>
    <ligand>
        <name>chlorophyll a</name>
        <dbReference type="ChEBI" id="CHEBI:58416"/>
        <label>1</label>
    </ligand>
</feature>
<dbReference type="GO" id="GO:0009535">
    <property type="term" value="C:chloroplast thylakoid membrane"/>
    <property type="evidence" value="ECO:0007669"/>
    <property type="project" value="UniProtKB-SubCell"/>
</dbReference>
<dbReference type="GO" id="GO:0009765">
    <property type="term" value="P:photosynthesis, light harvesting"/>
    <property type="evidence" value="ECO:0007669"/>
    <property type="project" value="InterPro"/>
</dbReference>
<protein>
    <recommendedName>
        <fullName evidence="18">Chlorophyll a-b binding protein, chloroplastic</fullName>
    </recommendedName>
</protein>
<evidence type="ECO:0000313" key="19">
    <source>
        <dbReference type="EMBL" id="GFH31091.1"/>
    </source>
</evidence>
<feature type="binding site" evidence="17">
    <location>
        <position position="158"/>
    </location>
    <ligand>
        <name>chlorophyll a</name>
        <dbReference type="ChEBI" id="CHEBI:58416"/>
        <label>1</label>
    </ligand>
</feature>
<keyword evidence="15 18" id="KW-0793">Thylakoid</keyword>
<dbReference type="InterPro" id="IPR022796">
    <property type="entry name" value="Chloroa_b-bind"/>
</dbReference>
<evidence type="ECO:0000313" key="20">
    <source>
        <dbReference type="Proteomes" id="UP000485058"/>
    </source>
</evidence>
<dbReference type="GO" id="GO:0009522">
    <property type="term" value="C:photosystem I"/>
    <property type="evidence" value="ECO:0007669"/>
    <property type="project" value="UniProtKB-KW"/>
</dbReference>
<proteinExistence type="inferred from homology"/>